<feature type="transmembrane region" description="Helical" evidence="2">
    <location>
        <begin position="92"/>
        <end position="121"/>
    </location>
</feature>
<feature type="transmembrane region" description="Helical" evidence="2">
    <location>
        <begin position="239"/>
        <end position="255"/>
    </location>
</feature>
<reference evidence="3 4" key="1">
    <citation type="journal article" date="2023" name="Elife">
        <title>Identification of key yeast species and microbe-microbe interactions impacting larval growth of Drosophila in the wild.</title>
        <authorList>
            <person name="Mure A."/>
            <person name="Sugiura Y."/>
            <person name="Maeda R."/>
            <person name="Honda K."/>
            <person name="Sakurai N."/>
            <person name="Takahashi Y."/>
            <person name="Watada M."/>
            <person name="Katoh T."/>
            <person name="Gotoh A."/>
            <person name="Gotoh Y."/>
            <person name="Taniguchi I."/>
            <person name="Nakamura K."/>
            <person name="Hayashi T."/>
            <person name="Katayama T."/>
            <person name="Uemura T."/>
            <person name="Hattori Y."/>
        </authorList>
    </citation>
    <scope>NUCLEOTIDE SEQUENCE [LARGE SCALE GENOMIC DNA]</scope>
    <source>
        <strain evidence="3 4">PK-24</strain>
    </source>
</reference>
<dbReference type="Proteomes" id="UP001378960">
    <property type="component" value="Unassembled WGS sequence"/>
</dbReference>
<feature type="transmembrane region" description="Helical" evidence="2">
    <location>
        <begin position="142"/>
        <end position="160"/>
    </location>
</feature>
<protein>
    <submittedName>
        <fullName evidence="3">Uncharacterized protein</fullName>
    </submittedName>
</protein>
<keyword evidence="4" id="KW-1185">Reference proteome</keyword>
<gene>
    <name evidence="3" type="ORF">DAPK24_053200</name>
</gene>
<proteinExistence type="predicted"/>
<name>A0AAV5RBZ5_PICKL</name>
<dbReference type="AlphaFoldDB" id="A0AAV5RBZ5"/>
<keyword evidence="2" id="KW-0472">Membrane</keyword>
<sequence length="402" mass="44621">MDDSIKSPFKFESQTTLGVPGSPGSPGILPKANRANRNSMNSINANFRRGHRYKHSSVSMNMFQNDMPDFKMTPEVADIKQNVVIEEKQNPLLILIVAIEIIIFGITFYWGTLALSITACYNLVTNVMNGWKKEWFAGRKYNVAYFALALFMMAVVHGGHPHGGHSHEHGDDHAHEIDYTKMKMTSLIAIIVLVSAIAAYWINSNNNGKKNTPGSITRLSSVTLSPPEKVTLVQKIKKLPISLVLSISVSITSIIGEYLEILKIVPLLISVVIFFYEVLGQSKQLLLTGPLRDSDHLNICNAITSQSVWDSELYTLEKLHMMMPTMKSCVVVALIRVPEHTSNDDVSKLVFYTGRLLTSTARSVLNRGEFQSSSLERRGVIDSLNGPSSGDVSITIDIQQKQ</sequence>
<keyword evidence="2" id="KW-0812">Transmembrane</keyword>
<keyword evidence="2" id="KW-1133">Transmembrane helix</keyword>
<evidence type="ECO:0000256" key="2">
    <source>
        <dbReference type="SAM" id="Phobius"/>
    </source>
</evidence>
<evidence type="ECO:0000313" key="4">
    <source>
        <dbReference type="Proteomes" id="UP001378960"/>
    </source>
</evidence>
<comment type="caution">
    <text evidence="3">The sequence shown here is derived from an EMBL/GenBank/DDBJ whole genome shotgun (WGS) entry which is preliminary data.</text>
</comment>
<organism evidence="3 4">
    <name type="scientific">Pichia kluyveri</name>
    <name type="common">Yeast</name>
    <dbReference type="NCBI Taxonomy" id="36015"/>
    <lineage>
        <taxon>Eukaryota</taxon>
        <taxon>Fungi</taxon>
        <taxon>Dikarya</taxon>
        <taxon>Ascomycota</taxon>
        <taxon>Saccharomycotina</taxon>
        <taxon>Pichiomycetes</taxon>
        <taxon>Pichiales</taxon>
        <taxon>Pichiaceae</taxon>
        <taxon>Pichia</taxon>
    </lineage>
</organism>
<evidence type="ECO:0000256" key="1">
    <source>
        <dbReference type="SAM" id="MobiDB-lite"/>
    </source>
</evidence>
<feature type="transmembrane region" description="Helical" evidence="2">
    <location>
        <begin position="184"/>
        <end position="202"/>
    </location>
</feature>
<evidence type="ECO:0000313" key="3">
    <source>
        <dbReference type="EMBL" id="GMM48722.1"/>
    </source>
</evidence>
<accession>A0AAV5RBZ5</accession>
<dbReference type="EMBL" id="BTGB01000009">
    <property type="protein sequence ID" value="GMM48722.1"/>
    <property type="molecule type" value="Genomic_DNA"/>
</dbReference>
<feature type="region of interest" description="Disordered" evidence="1">
    <location>
        <begin position="1"/>
        <end position="34"/>
    </location>
</feature>